<dbReference type="AlphaFoldDB" id="A0A896T812"/>
<evidence type="ECO:0000259" key="1">
    <source>
        <dbReference type="SMART" id="SM00507"/>
    </source>
</evidence>
<evidence type="ECO:0000313" key="2">
    <source>
        <dbReference type="EMBL" id="QSD62188.1"/>
    </source>
</evidence>
<dbReference type="Proteomes" id="UP000663552">
    <property type="component" value="Chromosome"/>
</dbReference>
<evidence type="ECO:0000313" key="3">
    <source>
        <dbReference type="Proteomes" id="UP000663552"/>
    </source>
</evidence>
<sequence>MANTEIEWRDIAGFEGQYEVSNTGLVKSLKGKKERIMKPKRKKIFKRDGSTELGNEELVLSNGGVRTSKLVHRLVAQAFIPNPEIKSEVNHLDENKGNNSVENLQWSTRKENLEWGTRVERSAKAQSQAILSIDEFGTVEKIYSSMNEGGRDGYTRSSISYVLSGKRKKYKNLEWYKINNNVYSLLHRQILRRK</sequence>
<dbReference type="RefSeq" id="WP_081196499.1">
    <property type="nucleotide sequence ID" value="NZ_CP015900.2"/>
</dbReference>
<feature type="domain" description="HNH nuclease" evidence="1">
    <location>
        <begin position="65"/>
        <end position="113"/>
    </location>
</feature>
<name>A0A896T812_LACLC</name>
<proteinExistence type="predicted"/>
<dbReference type="Pfam" id="PF07463">
    <property type="entry name" value="NUMOD4"/>
    <property type="match status" value="1"/>
</dbReference>
<organism evidence="2 3">
    <name type="scientific">Lactococcus lactis subsp. cremoris</name>
    <name type="common">Streptococcus cremoris</name>
    <dbReference type="NCBI Taxonomy" id="1359"/>
    <lineage>
        <taxon>Bacteria</taxon>
        <taxon>Bacillati</taxon>
        <taxon>Bacillota</taxon>
        <taxon>Bacilli</taxon>
        <taxon>Lactobacillales</taxon>
        <taxon>Streptococcaceae</taxon>
        <taxon>Lactococcus</taxon>
    </lineage>
</organism>
<dbReference type="InterPro" id="IPR044925">
    <property type="entry name" value="His-Me_finger_sf"/>
</dbReference>
<gene>
    <name evidence="2" type="ORF">LL1196_0533</name>
</gene>
<dbReference type="CDD" id="cd00085">
    <property type="entry name" value="HNHc"/>
    <property type="match status" value="1"/>
</dbReference>
<dbReference type="SMART" id="SM00507">
    <property type="entry name" value="HNHc"/>
    <property type="match status" value="1"/>
</dbReference>
<dbReference type="SUPFAM" id="SSF54060">
    <property type="entry name" value="His-Me finger endonucleases"/>
    <property type="match status" value="1"/>
</dbReference>
<dbReference type="GO" id="GO:0016788">
    <property type="term" value="F:hydrolase activity, acting on ester bonds"/>
    <property type="evidence" value="ECO:0007669"/>
    <property type="project" value="InterPro"/>
</dbReference>
<dbReference type="EMBL" id="CP032148">
    <property type="protein sequence ID" value="QSD62188.1"/>
    <property type="molecule type" value="Genomic_DNA"/>
</dbReference>
<dbReference type="Pfam" id="PF13392">
    <property type="entry name" value="HNH_3"/>
    <property type="match status" value="1"/>
</dbReference>
<dbReference type="InterPro" id="IPR003615">
    <property type="entry name" value="HNH_nuc"/>
</dbReference>
<accession>A0A896T812</accession>
<reference evidence="2" key="1">
    <citation type="journal article" date="2020" name="Mol. Microbiol.">
        <title>The CWPS Rubik's cube: Linking diversity of cell wall polysaccharide structures with the encoded biosynthetic machinery of selected Lactococcus lactis strains.</title>
        <authorList>
            <person name="Mahony J."/>
            <person name="Frantzen C."/>
            <person name="Vinogradov E."/>
            <person name="Sadovskaya I."/>
            <person name="Theodorou I."/>
            <person name="Kelleher P."/>
            <person name="Chapot-Chartier M.P."/>
            <person name="Cambillau C."/>
            <person name="Holo H."/>
            <person name="van Sinderen D."/>
        </authorList>
    </citation>
    <scope>NUCLEOTIDE SEQUENCE</scope>
    <source>
        <strain evidence="2">1196</strain>
    </source>
</reference>
<dbReference type="Gene3D" id="3.90.75.20">
    <property type="match status" value="1"/>
</dbReference>
<dbReference type="InterPro" id="IPR010902">
    <property type="entry name" value="NUMOD4"/>
</dbReference>
<protein>
    <recommendedName>
        <fullName evidence="1">HNH nuclease domain-containing protein</fullName>
    </recommendedName>
</protein>